<dbReference type="EMBL" id="BMJH01000004">
    <property type="protein sequence ID" value="GGC75775.1"/>
    <property type="molecule type" value="Genomic_DNA"/>
</dbReference>
<dbReference type="PANTHER" id="PTHR43818:SF11">
    <property type="entry name" value="BCDNA.GH03377"/>
    <property type="match status" value="1"/>
</dbReference>
<evidence type="ECO:0000256" key="1">
    <source>
        <dbReference type="ARBA" id="ARBA00023002"/>
    </source>
</evidence>
<dbReference type="GO" id="GO:0000166">
    <property type="term" value="F:nucleotide binding"/>
    <property type="evidence" value="ECO:0007669"/>
    <property type="project" value="InterPro"/>
</dbReference>
<dbReference type="Proteomes" id="UP000641514">
    <property type="component" value="Unassembled WGS sequence"/>
</dbReference>
<protein>
    <submittedName>
        <fullName evidence="3">Dehydrogenase</fullName>
    </submittedName>
</protein>
<name>A0A916XJV6_9ACTN</name>
<dbReference type="PANTHER" id="PTHR43818">
    <property type="entry name" value="BCDNA.GH03377"/>
    <property type="match status" value="1"/>
</dbReference>
<accession>A0A916XJV6</accession>
<sequence length="293" mass="31300">MRVGLVGAGPWAMNTHAPALAVHPGVDFAGVWARNPDAAQAIGARVFGSYAELVDSVDAVAFAVPPSVQAELALFAAMRGKHLIMEKPVAATLKDAARLATVVRDRGVRSVVFFTRRFAPETRQFLDEVADGEWSSGDAVWLSGALLGGAYSGSQWRQVGGALDDVGPHLLDLLDVALGPVTDVVCARCDVASDTWKVLLEHSSKRFSSVTMSLRTPVTPSLLRVSVQGRAGFIELATRDTPAVDCYQVMLDEFFDCGFRGVEHPCSVERGLAIQRVMSLVAVRASSDVGSEF</sequence>
<evidence type="ECO:0000313" key="4">
    <source>
        <dbReference type="Proteomes" id="UP000641514"/>
    </source>
</evidence>
<dbReference type="InterPro" id="IPR036291">
    <property type="entry name" value="NAD(P)-bd_dom_sf"/>
</dbReference>
<evidence type="ECO:0000259" key="2">
    <source>
        <dbReference type="Pfam" id="PF01408"/>
    </source>
</evidence>
<evidence type="ECO:0000313" key="3">
    <source>
        <dbReference type="EMBL" id="GGC75775.1"/>
    </source>
</evidence>
<organism evidence="3 4">
    <name type="scientific">Hoyosella rhizosphaerae</name>
    <dbReference type="NCBI Taxonomy" id="1755582"/>
    <lineage>
        <taxon>Bacteria</taxon>
        <taxon>Bacillati</taxon>
        <taxon>Actinomycetota</taxon>
        <taxon>Actinomycetes</taxon>
        <taxon>Mycobacteriales</taxon>
        <taxon>Hoyosellaceae</taxon>
        <taxon>Hoyosella</taxon>
    </lineage>
</organism>
<dbReference type="InterPro" id="IPR050463">
    <property type="entry name" value="Gfo/Idh/MocA_oxidrdct_glycsds"/>
</dbReference>
<comment type="caution">
    <text evidence="3">The sequence shown here is derived from an EMBL/GenBank/DDBJ whole genome shotgun (WGS) entry which is preliminary data.</text>
</comment>
<proteinExistence type="predicted"/>
<dbReference type="RefSeq" id="WP_188677370.1">
    <property type="nucleotide sequence ID" value="NZ_BMJH01000004.1"/>
</dbReference>
<dbReference type="Pfam" id="PF01408">
    <property type="entry name" value="GFO_IDH_MocA"/>
    <property type="match status" value="1"/>
</dbReference>
<keyword evidence="4" id="KW-1185">Reference proteome</keyword>
<gene>
    <name evidence="3" type="ORF">GCM10011410_31360</name>
</gene>
<reference evidence="3" key="1">
    <citation type="journal article" date="2014" name="Int. J. Syst. Evol. Microbiol.">
        <title>Complete genome sequence of Corynebacterium casei LMG S-19264T (=DSM 44701T), isolated from a smear-ripened cheese.</title>
        <authorList>
            <consortium name="US DOE Joint Genome Institute (JGI-PGF)"/>
            <person name="Walter F."/>
            <person name="Albersmeier A."/>
            <person name="Kalinowski J."/>
            <person name="Ruckert C."/>
        </authorList>
    </citation>
    <scope>NUCLEOTIDE SEQUENCE</scope>
    <source>
        <strain evidence="3">CGMCC 1.15478</strain>
    </source>
</reference>
<dbReference type="InterPro" id="IPR000683">
    <property type="entry name" value="Gfo/Idh/MocA-like_OxRdtase_N"/>
</dbReference>
<dbReference type="SUPFAM" id="SSF51735">
    <property type="entry name" value="NAD(P)-binding Rossmann-fold domains"/>
    <property type="match status" value="1"/>
</dbReference>
<reference evidence="3" key="2">
    <citation type="submission" date="2020-09" db="EMBL/GenBank/DDBJ databases">
        <authorList>
            <person name="Sun Q."/>
            <person name="Zhou Y."/>
        </authorList>
    </citation>
    <scope>NUCLEOTIDE SEQUENCE</scope>
    <source>
        <strain evidence="3">CGMCC 1.15478</strain>
    </source>
</reference>
<dbReference type="Gene3D" id="3.40.50.720">
    <property type="entry name" value="NAD(P)-binding Rossmann-like Domain"/>
    <property type="match status" value="1"/>
</dbReference>
<dbReference type="SUPFAM" id="SSF55347">
    <property type="entry name" value="Glyceraldehyde-3-phosphate dehydrogenase-like, C-terminal domain"/>
    <property type="match status" value="1"/>
</dbReference>
<keyword evidence="1" id="KW-0560">Oxidoreductase</keyword>
<feature type="domain" description="Gfo/Idh/MocA-like oxidoreductase N-terminal" evidence="2">
    <location>
        <begin position="1"/>
        <end position="112"/>
    </location>
</feature>
<dbReference type="Gene3D" id="3.30.360.10">
    <property type="entry name" value="Dihydrodipicolinate Reductase, domain 2"/>
    <property type="match status" value="1"/>
</dbReference>
<dbReference type="GO" id="GO:0016491">
    <property type="term" value="F:oxidoreductase activity"/>
    <property type="evidence" value="ECO:0007669"/>
    <property type="project" value="UniProtKB-KW"/>
</dbReference>
<dbReference type="AlphaFoldDB" id="A0A916XJV6"/>